<evidence type="ECO:0000313" key="1">
    <source>
        <dbReference type="EMBL" id="EZA49299.1"/>
    </source>
</evidence>
<dbReference type="Proteomes" id="UP000053097">
    <property type="component" value="Unassembled WGS sequence"/>
</dbReference>
<organism evidence="1 2">
    <name type="scientific">Ooceraea biroi</name>
    <name type="common">Clonal raider ant</name>
    <name type="synonym">Cerapachys biroi</name>
    <dbReference type="NCBI Taxonomy" id="2015173"/>
    <lineage>
        <taxon>Eukaryota</taxon>
        <taxon>Metazoa</taxon>
        <taxon>Ecdysozoa</taxon>
        <taxon>Arthropoda</taxon>
        <taxon>Hexapoda</taxon>
        <taxon>Insecta</taxon>
        <taxon>Pterygota</taxon>
        <taxon>Neoptera</taxon>
        <taxon>Endopterygota</taxon>
        <taxon>Hymenoptera</taxon>
        <taxon>Apocrita</taxon>
        <taxon>Aculeata</taxon>
        <taxon>Formicoidea</taxon>
        <taxon>Formicidae</taxon>
        <taxon>Dorylinae</taxon>
        <taxon>Ooceraea</taxon>
    </lineage>
</organism>
<proteinExistence type="predicted"/>
<feature type="non-terminal residue" evidence="1">
    <location>
        <position position="1"/>
    </location>
</feature>
<reference evidence="1 2" key="1">
    <citation type="journal article" date="2014" name="Curr. Biol.">
        <title>The genome of the clonal raider ant Cerapachys biroi.</title>
        <authorList>
            <person name="Oxley P.R."/>
            <person name="Ji L."/>
            <person name="Fetter-Pruneda I."/>
            <person name="McKenzie S.K."/>
            <person name="Li C."/>
            <person name="Hu H."/>
            <person name="Zhang G."/>
            <person name="Kronauer D.J."/>
        </authorList>
    </citation>
    <scope>NUCLEOTIDE SEQUENCE [LARGE SCALE GENOMIC DNA]</scope>
</reference>
<sequence length="206" mass="23878">GDSNRNVRTELNICRMHEEVNRFTENNNPSIHDVSRELGISHTSVHRILKSDLHYRGYHFQPRQPLKETDYARRVEMARIFLQAEDPQFFDRVLLTDEAKFNLSGAVNVHNCIFWTGRNPHMEYESSSTFMVLWSGLVYGQVAKSGYIFLKVGSVEHRTLKCFKHTLFQDFQSKRGCGSNKITHLLIRKTMCVVILMHTFLVDGSG</sequence>
<dbReference type="GO" id="GO:0003676">
    <property type="term" value="F:nucleic acid binding"/>
    <property type="evidence" value="ECO:0007669"/>
    <property type="project" value="InterPro"/>
</dbReference>
<name>A0A026W2P0_OOCBI</name>
<dbReference type="PANTHER" id="PTHR47326:SF1">
    <property type="entry name" value="HTH PSQ-TYPE DOMAIN-CONTAINING PROTEIN"/>
    <property type="match status" value="1"/>
</dbReference>
<dbReference type="PANTHER" id="PTHR47326">
    <property type="entry name" value="TRANSPOSABLE ELEMENT TC3 TRANSPOSASE-LIKE PROTEIN"/>
    <property type="match status" value="1"/>
</dbReference>
<dbReference type="AlphaFoldDB" id="A0A026W2P0"/>
<accession>A0A026W2P0</accession>
<dbReference type="InterPro" id="IPR036397">
    <property type="entry name" value="RNaseH_sf"/>
</dbReference>
<protein>
    <submittedName>
        <fullName evidence="1">Uncharacterized protein</fullName>
    </submittedName>
</protein>
<gene>
    <name evidence="1" type="ORF">X777_12384</name>
</gene>
<dbReference type="Gene3D" id="3.30.420.10">
    <property type="entry name" value="Ribonuclease H-like superfamily/Ribonuclease H"/>
    <property type="match status" value="1"/>
</dbReference>
<dbReference type="STRING" id="2015173.A0A026W2P0"/>
<evidence type="ECO:0000313" key="2">
    <source>
        <dbReference type="Proteomes" id="UP000053097"/>
    </source>
</evidence>
<keyword evidence="2" id="KW-1185">Reference proteome</keyword>
<dbReference type="EMBL" id="KK107523">
    <property type="protein sequence ID" value="EZA49299.1"/>
    <property type="molecule type" value="Genomic_DNA"/>
</dbReference>